<feature type="domain" description="Putative zinc-finger" evidence="1">
    <location>
        <begin position="5"/>
        <end position="39"/>
    </location>
</feature>
<accession>A0ABV0HCH2</accession>
<evidence type="ECO:0000259" key="1">
    <source>
        <dbReference type="Pfam" id="PF13490"/>
    </source>
</evidence>
<keyword evidence="3" id="KW-1185">Reference proteome</keyword>
<comment type="caution">
    <text evidence="2">The sequence shown here is derived from an EMBL/GenBank/DDBJ whole genome shotgun (WGS) entry which is preliminary data.</text>
</comment>
<gene>
    <name evidence="2" type="ORF">ABH309_24375</name>
</gene>
<sequence length="64" mass="6862">MKLNCRAASRLISAGLDRPLSMGELLKLKMHLMLCGNCRQFSQQLGMLRDAARQAGRGGDASGG</sequence>
<organism evidence="2 3">
    <name type="scientific">Chromobacterium piscinae</name>
    <dbReference type="NCBI Taxonomy" id="686831"/>
    <lineage>
        <taxon>Bacteria</taxon>
        <taxon>Pseudomonadati</taxon>
        <taxon>Pseudomonadota</taxon>
        <taxon>Betaproteobacteria</taxon>
        <taxon>Neisseriales</taxon>
        <taxon>Chromobacteriaceae</taxon>
        <taxon>Chromobacterium</taxon>
    </lineage>
</organism>
<protein>
    <submittedName>
        <fullName evidence="2">Zf-HC2 domain-containing protein</fullName>
    </submittedName>
</protein>
<evidence type="ECO:0000313" key="3">
    <source>
        <dbReference type="Proteomes" id="UP001438292"/>
    </source>
</evidence>
<reference evidence="2 3" key="1">
    <citation type="submission" date="2024-05" db="EMBL/GenBank/DDBJ databases">
        <authorList>
            <person name="De Oliveira J.P."/>
            <person name="Noriler S.A."/>
            <person name="De Oliveira A.G."/>
            <person name="Sipoli D.S."/>
        </authorList>
    </citation>
    <scope>NUCLEOTIDE SEQUENCE [LARGE SCALE GENOMIC DNA]</scope>
    <source>
        <strain evidence="2 3">LABIM186</strain>
    </source>
</reference>
<name>A0ABV0HCH2_9NEIS</name>
<evidence type="ECO:0000313" key="2">
    <source>
        <dbReference type="EMBL" id="MEO3957586.1"/>
    </source>
</evidence>
<proteinExistence type="predicted"/>
<dbReference type="Proteomes" id="UP001438292">
    <property type="component" value="Unassembled WGS sequence"/>
</dbReference>
<dbReference type="EMBL" id="JBDQQU010000385">
    <property type="protein sequence ID" value="MEO3957586.1"/>
    <property type="molecule type" value="Genomic_DNA"/>
</dbReference>
<dbReference type="Pfam" id="PF13490">
    <property type="entry name" value="zf-HC2"/>
    <property type="match status" value="1"/>
</dbReference>
<dbReference type="GeneID" id="97479635"/>
<dbReference type="RefSeq" id="WP_166438234.1">
    <property type="nucleotide sequence ID" value="NZ_CP197095.1"/>
</dbReference>
<dbReference type="InterPro" id="IPR027383">
    <property type="entry name" value="Znf_put"/>
</dbReference>